<dbReference type="Proteomes" id="UP000325055">
    <property type="component" value="Unassembled WGS sequence"/>
</dbReference>
<gene>
    <name evidence="1" type="ORF">F2Y86_24530</name>
</gene>
<accession>A0A5M6A238</accession>
<dbReference type="RefSeq" id="WP_149950572.1">
    <property type="nucleotide sequence ID" value="NZ_RCXI01000031.1"/>
</dbReference>
<name>A0A5M6A238_9BACE</name>
<reference evidence="1 2" key="1">
    <citation type="journal article" date="2019" name="Nat. Med.">
        <title>A library of human gut bacterial isolates paired with longitudinal multiomics data enables mechanistic microbiome research.</title>
        <authorList>
            <person name="Poyet M."/>
            <person name="Groussin M."/>
            <person name="Gibbons S.M."/>
            <person name="Avila-Pacheco J."/>
            <person name="Jiang X."/>
            <person name="Kearney S.M."/>
            <person name="Perrotta A.R."/>
            <person name="Berdy B."/>
            <person name="Zhao S."/>
            <person name="Lieberman T.D."/>
            <person name="Swanson P.K."/>
            <person name="Smith M."/>
            <person name="Roesemann S."/>
            <person name="Alexander J.E."/>
            <person name="Rich S.A."/>
            <person name="Livny J."/>
            <person name="Vlamakis H."/>
            <person name="Clish C."/>
            <person name="Bullock K."/>
            <person name="Deik A."/>
            <person name="Scott J."/>
            <person name="Pierce K.A."/>
            <person name="Xavier R.J."/>
            <person name="Alm E.J."/>
        </authorList>
    </citation>
    <scope>NUCLEOTIDE SEQUENCE [LARGE SCALE GENOMIC DNA]</scope>
    <source>
        <strain evidence="1 2">BIOML-A7</strain>
    </source>
</reference>
<evidence type="ECO:0000313" key="2">
    <source>
        <dbReference type="Proteomes" id="UP000325055"/>
    </source>
</evidence>
<organism evidence="1 2">
    <name type="scientific">Bacteroides cellulosilyticus</name>
    <dbReference type="NCBI Taxonomy" id="246787"/>
    <lineage>
        <taxon>Bacteria</taxon>
        <taxon>Pseudomonadati</taxon>
        <taxon>Bacteroidota</taxon>
        <taxon>Bacteroidia</taxon>
        <taxon>Bacteroidales</taxon>
        <taxon>Bacteroidaceae</taxon>
        <taxon>Bacteroides</taxon>
    </lineage>
</organism>
<protein>
    <submittedName>
        <fullName evidence="1">Uncharacterized protein</fullName>
    </submittedName>
</protein>
<proteinExistence type="predicted"/>
<dbReference type="EMBL" id="VVYW01000030">
    <property type="protein sequence ID" value="KAA5403124.1"/>
    <property type="molecule type" value="Genomic_DNA"/>
</dbReference>
<dbReference type="AlphaFoldDB" id="A0A5M6A238"/>
<evidence type="ECO:0000313" key="1">
    <source>
        <dbReference type="EMBL" id="KAA5403124.1"/>
    </source>
</evidence>
<comment type="caution">
    <text evidence="1">The sequence shown here is derived from an EMBL/GenBank/DDBJ whole genome shotgun (WGS) entry which is preliminary data.</text>
</comment>
<sequence>MDRKLTENEAAFLLDLRELMEKHNALLSVENDMVCIDVAYDEDSQESILLPEDITSYGDIDELILKNS</sequence>